<reference evidence="2" key="1">
    <citation type="submission" date="2022-01" db="EMBL/GenBank/DDBJ databases">
        <title>Corynebacterium sp. nov isolated from isolated from the feces of the greater white-fronted geese (Anser albifrons) at Poyang Lake, PR China.</title>
        <authorList>
            <person name="Liu Q."/>
        </authorList>
    </citation>
    <scope>NUCLEOTIDE SEQUENCE</scope>
    <source>
        <strain evidence="2">JCM 32435</strain>
    </source>
</reference>
<evidence type="ECO:0000313" key="2">
    <source>
        <dbReference type="EMBL" id="MCF4007224.1"/>
    </source>
</evidence>
<organism evidence="2 3">
    <name type="scientific">Corynebacterium uropygiale</name>
    <dbReference type="NCBI Taxonomy" id="1775911"/>
    <lineage>
        <taxon>Bacteria</taxon>
        <taxon>Bacillati</taxon>
        <taxon>Actinomycetota</taxon>
        <taxon>Actinomycetes</taxon>
        <taxon>Mycobacteriales</taxon>
        <taxon>Corynebacteriaceae</taxon>
        <taxon>Corynebacterium</taxon>
    </lineage>
</organism>
<protein>
    <submittedName>
        <fullName evidence="2">Uncharacterized protein</fullName>
    </submittedName>
</protein>
<evidence type="ECO:0000256" key="1">
    <source>
        <dbReference type="SAM" id="Phobius"/>
    </source>
</evidence>
<comment type="caution">
    <text evidence="2">The sequence shown here is derived from an EMBL/GenBank/DDBJ whole genome shotgun (WGS) entry which is preliminary data.</text>
</comment>
<proteinExistence type="predicted"/>
<name>A0A9X1QQ01_9CORY</name>
<keyword evidence="1" id="KW-1133">Transmembrane helix</keyword>
<dbReference type="EMBL" id="JAKGSI010000004">
    <property type="protein sequence ID" value="MCF4007224.1"/>
    <property type="molecule type" value="Genomic_DNA"/>
</dbReference>
<dbReference type="Proteomes" id="UP001139336">
    <property type="component" value="Unassembled WGS sequence"/>
</dbReference>
<dbReference type="AlphaFoldDB" id="A0A9X1QQ01"/>
<gene>
    <name evidence="2" type="ORF">L1O03_08560</name>
</gene>
<evidence type="ECO:0000313" key="3">
    <source>
        <dbReference type="Proteomes" id="UP001139336"/>
    </source>
</evidence>
<dbReference type="RefSeq" id="WP_236119364.1">
    <property type="nucleotide sequence ID" value="NZ_JAKGSI010000004.1"/>
</dbReference>
<keyword evidence="1" id="KW-0812">Transmembrane</keyword>
<accession>A0A9X1QQ01</accession>
<keyword evidence="3" id="KW-1185">Reference proteome</keyword>
<keyword evidence="1" id="KW-0472">Membrane</keyword>
<sequence>MAKSKSTSRIVLTSVLSALALVIAFVCAFNQSLTLAVTFFIISAVVISTLWWQNPEALKAHRHEHRGTSMEDEVIAKEQQKQLQMEQAR</sequence>
<feature type="transmembrane region" description="Helical" evidence="1">
    <location>
        <begin position="34"/>
        <end position="52"/>
    </location>
</feature>